<accession>A0A1G9RR67</accession>
<dbReference type="OrthoDB" id="9788235at2"/>
<keyword evidence="2" id="KW-0521">NADP</keyword>
<evidence type="ECO:0000256" key="1">
    <source>
        <dbReference type="ARBA" id="ARBA00006484"/>
    </source>
</evidence>
<proteinExistence type="inferred from homology"/>
<keyword evidence="3" id="KW-0560">Oxidoreductase</keyword>
<dbReference type="Gene3D" id="3.40.50.720">
    <property type="entry name" value="NAD(P)-binding Rossmann-like Domain"/>
    <property type="match status" value="1"/>
</dbReference>
<dbReference type="RefSeq" id="WP_093204265.1">
    <property type="nucleotide sequence ID" value="NZ_FNGS01000005.1"/>
</dbReference>
<dbReference type="PRINTS" id="PR00080">
    <property type="entry name" value="SDRFAMILY"/>
</dbReference>
<dbReference type="PANTHER" id="PTHR42760">
    <property type="entry name" value="SHORT-CHAIN DEHYDROGENASES/REDUCTASES FAMILY MEMBER"/>
    <property type="match status" value="1"/>
</dbReference>
<dbReference type="STRING" id="563176.SAMN04488090_3001"/>
<dbReference type="Pfam" id="PF13561">
    <property type="entry name" value="adh_short_C2"/>
    <property type="match status" value="1"/>
</dbReference>
<dbReference type="InterPro" id="IPR036291">
    <property type="entry name" value="NAD(P)-bd_dom_sf"/>
</dbReference>
<evidence type="ECO:0000256" key="2">
    <source>
        <dbReference type="ARBA" id="ARBA00022857"/>
    </source>
</evidence>
<sequence>MTKIALVTGGSRGLGKDMALRLAEKGNDILLTYHTNRQEADKVVAEIEALGQKAHAFQLDAGDIRRFGPFFDEVTGYLTETTGRPAFDFLINNAGTALYALVGETTEEQFDAAVNIHFKGVFFLTQQALPFLNDGGRIINISSGLARMTMPGSSVYGSLKGGVEVLTRYLAKELGSRKITANVVAPGAIETDFGGGRVRDNQELNAHVAGITALGRVGLPTDIGGVVAFLCTEDAGWINAQRIEVSGGMNI</sequence>
<evidence type="ECO:0000313" key="5">
    <source>
        <dbReference type="Proteomes" id="UP000198901"/>
    </source>
</evidence>
<reference evidence="4 5" key="1">
    <citation type="submission" date="2016-10" db="EMBL/GenBank/DDBJ databases">
        <authorList>
            <person name="de Groot N.N."/>
        </authorList>
    </citation>
    <scope>NUCLEOTIDE SEQUENCE [LARGE SCALE GENOMIC DNA]</scope>
    <source>
        <strain evidence="4 5">DSM 21668</strain>
    </source>
</reference>
<dbReference type="EMBL" id="FNGS01000005">
    <property type="protein sequence ID" value="SDM25701.1"/>
    <property type="molecule type" value="Genomic_DNA"/>
</dbReference>
<evidence type="ECO:0000313" key="4">
    <source>
        <dbReference type="EMBL" id="SDM25701.1"/>
    </source>
</evidence>
<gene>
    <name evidence="4" type="ORF">SAMN04488090_3001</name>
</gene>
<dbReference type="FunFam" id="3.40.50.720:FF:000374">
    <property type="entry name" value="3-oxoacyl-(Acyl-carrier-protein) reductase"/>
    <property type="match status" value="1"/>
</dbReference>
<dbReference type="GO" id="GO:0016616">
    <property type="term" value="F:oxidoreductase activity, acting on the CH-OH group of donors, NAD or NADP as acceptor"/>
    <property type="evidence" value="ECO:0007669"/>
    <property type="project" value="TreeGrafter"/>
</dbReference>
<evidence type="ECO:0000256" key="3">
    <source>
        <dbReference type="ARBA" id="ARBA00023002"/>
    </source>
</evidence>
<dbReference type="InterPro" id="IPR002347">
    <property type="entry name" value="SDR_fam"/>
</dbReference>
<dbReference type="PRINTS" id="PR00081">
    <property type="entry name" value="GDHRDH"/>
</dbReference>
<keyword evidence="5" id="KW-1185">Reference proteome</keyword>
<protein>
    <submittedName>
        <fullName evidence="4">NAD(P)-dependent dehydrogenase, short-chain alcohol dehydrogenase family</fullName>
    </submittedName>
</protein>
<comment type="similarity">
    <text evidence="1">Belongs to the short-chain dehydrogenases/reductases (SDR) family.</text>
</comment>
<dbReference type="PANTHER" id="PTHR42760:SF53">
    <property type="entry name" value="BLR4183 PROTEIN"/>
    <property type="match status" value="1"/>
</dbReference>
<name>A0A1G9RR67_9BACT</name>
<dbReference type="AlphaFoldDB" id="A0A1G9RR67"/>
<organism evidence="4 5">
    <name type="scientific">Siphonobacter aquaeclarae</name>
    <dbReference type="NCBI Taxonomy" id="563176"/>
    <lineage>
        <taxon>Bacteria</taxon>
        <taxon>Pseudomonadati</taxon>
        <taxon>Bacteroidota</taxon>
        <taxon>Cytophagia</taxon>
        <taxon>Cytophagales</taxon>
        <taxon>Cytophagaceae</taxon>
        <taxon>Siphonobacter</taxon>
    </lineage>
</organism>
<dbReference type="Proteomes" id="UP000198901">
    <property type="component" value="Unassembled WGS sequence"/>
</dbReference>
<dbReference type="GO" id="GO:0030497">
    <property type="term" value="P:fatty acid elongation"/>
    <property type="evidence" value="ECO:0007669"/>
    <property type="project" value="TreeGrafter"/>
</dbReference>
<dbReference type="SUPFAM" id="SSF51735">
    <property type="entry name" value="NAD(P)-binding Rossmann-fold domains"/>
    <property type="match status" value="1"/>
</dbReference>